<dbReference type="CDD" id="cd07377">
    <property type="entry name" value="WHTH_GntR"/>
    <property type="match status" value="1"/>
</dbReference>
<dbReference type="InterPro" id="IPR046335">
    <property type="entry name" value="LacI/GalR-like_sensor"/>
</dbReference>
<dbReference type="PANTHER" id="PTHR30146:SF148">
    <property type="entry name" value="HTH-TYPE TRANSCRIPTIONAL REPRESSOR PURR-RELATED"/>
    <property type="match status" value="1"/>
</dbReference>
<dbReference type="EMBL" id="QGGI01000028">
    <property type="protein sequence ID" value="PWJ86895.1"/>
    <property type="molecule type" value="Genomic_DNA"/>
</dbReference>
<evidence type="ECO:0000256" key="1">
    <source>
        <dbReference type="ARBA" id="ARBA00022491"/>
    </source>
</evidence>
<evidence type="ECO:0000256" key="3">
    <source>
        <dbReference type="ARBA" id="ARBA00023125"/>
    </source>
</evidence>
<accession>A0AA45C4M9</accession>
<dbReference type="GO" id="GO:0003700">
    <property type="term" value="F:DNA-binding transcription factor activity"/>
    <property type="evidence" value="ECO:0007669"/>
    <property type="project" value="InterPro"/>
</dbReference>
<evidence type="ECO:0000256" key="2">
    <source>
        <dbReference type="ARBA" id="ARBA00023015"/>
    </source>
</evidence>
<keyword evidence="7" id="KW-1185">Reference proteome</keyword>
<dbReference type="Pfam" id="PF13377">
    <property type="entry name" value="Peripla_BP_3"/>
    <property type="match status" value="1"/>
</dbReference>
<feature type="domain" description="HTH gntR-type" evidence="5">
    <location>
        <begin position="6"/>
        <end position="74"/>
    </location>
</feature>
<dbReference type="SUPFAM" id="SSF53822">
    <property type="entry name" value="Periplasmic binding protein-like I"/>
    <property type="match status" value="1"/>
</dbReference>
<dbReference type="Gene3D" id="1.10.10.10">
    <property type="entry name" value="Winged helix-like DNA-binding domain superfamily/Winged helix DNA-binding domain"/>
    <property type="match status" value="1"/>
</dbReference>
<proteinExistence type="predicted"/>
<name>A0AA45C4M9_9BACT</name>
<sequence length="366" mass="42150">MINENKPLYIQIKEYILQRIKDGTYKPEEVIPTERALCSELDVSRQTVRRAIQDLVYEGYLYRVQGAGTYVFDKKLNESKKSNNIGVILNRTADELESKLLSGIESYIEKHGYTLTFMNSNEDYRKEAENIQKLKNNGVAGIIIMPSENQQDSSAISDLKDENYPFVLVDRKIKNCETDAVVSDNIDGAFQATKHLIDLGHQKIVFIKNRYTITSSIQDRITGYKKALKEYGFEDDEILFLSYNENEKNDDQIYDEIYEYITKNKITGIVALNDYIGLLIVKMARKKNLKIPKDFSIVGFDNNEVVKHIEVPLTTIAQFPEKIGYHAAELLIQKINNKNSNDLSSRMVHQIYYPTKLIIRSSTQNI</sequence>
<evidence type="ECO:0000256" key="4">
    <source>
        <dbReference type="ARBA" id="ARBA00023163"/>
    </source>
</evidence>
<keyword evidence="3" id="KW-0238">DNA-binding</keyword>
<evidence type="ECO:0000313" key="7">
    <source>
        <dbReference type="Proteomes" id="UP000245921"/>
    </source>
</evidence>
<dbReference type="Proteomes" id="UP000245921">
    <property type="component" value="Unassembled WGS sequence"/>
</dbReference>
<dbReference type="RefSeq" id="WP_109606498.1">
    <property type="nucleotide sequence ID" value="NZ_QGGI01000028.1"/>
</dbReference>
<dbReference type="GO" id="GO:0000976">
    <property type="term" value="F:transcription cis-regulatory region binding"/>
    <property type="evidence" value="ECO:0007669"/>
    <property type="project" value="TreeGrafter"/>
</dbReference>
<dbReference type="PRINTS" id="PR00035">
    <property type="entry name" value="HTHGNTR"/>
</dbReference>
<dbReference type="InterPro" id="IPR036388">
    <property type="entry name" value="WH-like_DNA-bd_sf"/>
</dbReference>
<dbReference type="Pfam" id="PF00392">
    <property type="entry name" value="GntR"/>
    <property type="match status" value="1"/>
</dbReference>
<dbReference type="CDD" id="cd06267">
    <property type="entry name" value="PBP1_LacI_sugar_binding-like"/>
    <property type="match status" value="1"/>
</dbReference>
<evidence type="ECO:0000259" key="5">
    <source>
        <dbReference type="PROSITE" id="PS50949"/>
    </source>
</evidence>
<gene>
    <name evidence="6" type="ORF">C7380_1289</name>
</gene>
<protein>
    <submittedName>
        <fullName evidence="6">GntR family transcriptional regulator</fullName>
    </submittedName>
</protein>
<dbReference type="PANTHER" id="PTHR30146">
    <property type="entry name" value="LACI-RELATED TRANSCRIPTIONAL REPRESSOR"/>
    <property type="match status" value="1"/>
</dbReference>
<dbReference type="AlphaFoldDB" id="A0AA45C4M9"/>
<dbReference type="SMART" id="SM00345">
    <property type="entry name" value="HTH_GNTR"/>
    <property type="match status" value="1"/>
</dbReference>
<dbReference type="Gene3D" id="3.40.50.2300">
    <property type="match status" value="2"/>
</dbReference>
<dbReference type="PROSITE" id="PS50949">
    <property type="entry name" value="HTH_GNTR"/>
    <property type="match status" value="1"/>
</dbReference>
<organism evidence="6 7">
    <name type="scientific">Oceanotoga teriensis</name>
    <dbReference type="NCBI Taxonomy" id="515440"/>
    <lineage>
        <taxon>Bacteria</taxon>
        <taxon>Thermotogati</taxon>
        <taxon>Thermotogota</taxon>
        <taxon>Thermotogae</taxon>
        <taxon>Petrotogales</taxon>
        <taxon>Petrotogaceae</taxon>
        <taxon>Oceanotoga</taxon>
    </lineage>
</organism>
<reference evidence="6 7" key="1">
    <citation type="submission" date="2018-05" db="EMBL/GenBank/DDBJ databases">
        <title>Genomic Encyclopedia of Type Strains, Phase IV (KMG-IV): sequencing the most valuable type-strain genomes for metagenomic binning, comparative biology and taxonomic classification.</title>
        <authorList>
            <person name="Goeker M."/>
        </authorList>
    </citation>
    <scope>NUCLEOTIDE SEQUENCE [LARGE SCALE GENOMIC DNA]</scope>
    <source>
        <strain evidence="6 7">DSM 24906</strain>
    </source>
</reference>
<dbReference type="InterPro" id="IPR000524">
    <property type="entry name" value="Tscrpt_reg_HTH_GntR"/>
</dbReference>
<dbReference type="InterPro" id="IPR028082">
    <property type="entry name" value="Peripla_BP_I"/>
</dbReference>
<keyword evidence="1" id="KW-0678">Repressor</keyword>
<keyword evidence="2" id="KW-0805">Transcription regulation</keyword>
<dbReference type="SUPFAM" id="SSF46785">
    <property type="entry name" value="Winged helix' DNA-binding domain"/>
    <property type="match status" value="1"/>
</dbReference>
<dbReference type="FunFam" id="1.10.10.10:FF:000079">
    <property type="entry name" value="GntR family transcriptional regulator"/>
    <property type="match status" value="1"/>
</dbReference>
<dbReference type="InterPro" id="IPR036390">
    <property type="entry name" value="WH_DNA-bd_sf"/>
</dbReference>
<evidence type="ECO:0000313" key="6">
    <source>
        <dbReference type="EMBL" id="PWJ86895.1"/>
    </source>
</evidence>
<comment type="caution">
    <text evidence="6">The sequence shown here is derived from an EMBL/GenBank/DDBJ whole genome shotgun (WGS) entry which is preliminary data.</text>
</comment>
<keyword evidence="4" id="KW-0804">Transcription</keyword>